<dbReference type="Gene3D" id="1.10.287.910">
    <property type="entry name" value="bacterial mercury transporter, merf"/>
    <property type="match status" value="1"/>
</dbReference>
<comment type="caution">
    <text evidence="2">The sequence shown here is derived from an EMBL/GenBank/DDBJ whole genome shotgun (WGS) entry which is preliminary data.</text>
</comment>
<organism evidence="2 3">
    <name type="scientific">Sinomonas terrae</name>
    <dbReference type="NCBI Taxonomy" id="2908838"/>
    <lineage>
        <taxon>Bacteria</taxon>
        <taxon>Bacillati</taxon>
        <taxon>Actinomycetota</taxon>
        <taxon>Actinomycetes</taxon>
        <taxon>Micrococcales</taxon>
        <taxon>Micrococcaceae</taxon>
        <taxon>Sinomonas</taxon>
    </lineage>
</organism>
<keyword evidence="3" id="KW-1185">Reference proteome</keyword>
<accession>A0ABS9U156</accession>
<keyword evidence="1" id="KW-0812">Transmembrane</keyword>
<reference evidence="2 3" key="1">
    <citation type="submission" date="2022-03" db="EMBL/GenBank/DDBJ databases">
        <title>Sinomonas sp. isolated from a soil.</title>
        <authorList>
            <person name="Han J."/>
            <person name="Kim D.-U."/>
        </authorList>
    </citation>
    <scope>NUCLEOTIDE SEQUENCE [LARGE SCALE GENOMIC DNA]</scope>
    <source>
        <strain evidence="2 3">5-5</strain>
    </source>
</reference>
<evidence type="ECO:0008006" key="4">
    <source>
        <dbReference type="Google" id="ProtNLM"/>
    </source>
</evidence>
<dbReference type="RefSeq" id="WP_241053921.1">
    <property type="nucleotide sequence ID" value="NZ_JAKZBV010000001.1"/>
</dbReference>
<sequence length="131" mass="13565">MSGPRAADAAERVVARAPSPGKGLWWAGVAGGVAAILCCVGPTVLALAGAMSAATAFALATDLYDSWSWAFRIAGLAVTAGLVWWILRRRRACTRTGVRAAWKGIAAALAAGLATYTALYWITTWLGNLAS</sequence>
<protein>
    <recommendedName>
        <fullName evidence="4">Mercuric transport protein MerT</fullName>
    </recommendedName>
</protein>
<feature type="transmembrane region" description="Helical" evidence="1">
    <location>
        <begin position="24"/>
        <end position="49"/>
    </location>
</feature>
<evidence type="ECO:0000313" key="2">
    <source>
        <dbReference type="EMBL" id="MCH6470414.1"/>
    </source>
</evidence>
<dbReference type="EMBL" id="JAKZBV010000001">
    <property type="protein sequence ID" value="MCH6470414.1"/>
    <property type="molecule type" value="Genomic_DNA"/>
</dbReference>
<keyword evidence="1" id="KW-1133">Transmembrane helix</keyword>
<feature type="transmembrane region" description="Helical" evidence="1">
    <location>
        <begin position="100"/>
        <end position="122"/>
    </location>
</feature>
<evidence type="ECO:0000256" key="1">
    <source>
        <dbReference type="SAM" id="Phobius"/>
    </source>
</evidence>
<keyword evidence="1" id="KW-0472">Membrane</keyword>
<proteinExistence type="predicted"/>
<evidence type="ECO:0000313" key="3">
    <source>
        <dbReference type="Proteomes" id="UP001202922"/>
    </source>
</evidence>
<gene>
    <name evidence="2" type="ORF">L0M17_10555</name>
</gene>
<feature type="transmembrane region" description="Helical" evidence="1">
    <location>
        <begin position="69"/>
        <end position="88"/>
    </location>
</feature>
<dbReference type="Proteomes" id="UP001202922">
    <property type="component" value="Unassembled WGS sequence"/>
</dbReference>
<name>A0ABS9U156_9MICC</name>